<reference evidence="1 2" key="1">
    <citation type="submission" date="2021-06" db="EMBL/GenBank/DDBJ databases">
        <authorList>
            <person name="Palmer J.M."/>
        </authorList>
    </citation>
    <scope>NUCLEOTIDE SEQUENCE [LARGE SCALE GENOMIC DNA]</scope>
    <source>
        <strain evidence="2">if_2019</strain>
        <tissue evidence="1">Muscle</tissue>
    </source>
</reference>
<evidence type="ECO:0000313" key="1">
    <source>
        <dbReference type="EMBL" id="MEQ2233357.1"/>
    </source>
</evidence>
<accession>A0ABV0TKD8</accession>
<organism evidence="1 2">
    <name type="scientific">Ilyodon furcidens</name>
    <name type="common">goldbreast splitfin</name>
    <dbReference type="NCBI Taxonomy" id="33524"/>
    <lineage>
        <taxon>Eukaryota</taxon>
        <taxon>Metazoa</taxon>
        <taxon>Chordata</taxon>
        <taxon>Craniata</taxon>
        <taxon>Vertebrata</taxon>
        <taxon>Euteleostomi</taxon>
        <taxon>Actinopterygii</taxon>
        <taxon>Neopterygii</taxon>
        <taxon>Teleostei</taxon>
        <taxon>Neoteleostei</taxon>
        <taxon>Acanthomorphata</taxon>
        <taxon>Ovalentaria</taxon>
        <taxon>Atherinomorphae</taxon>
        <taxon>Cyprinodontiformes</taxon>
        <taxon>Goodeidae</taxon>
        <taxon>Ilyodon</taxon>
    </lineage>
</organism>
<comment type="caution">
    <text evidence="1">The sequence shown here is derived from an EMBL/GenBank/DDBJ whole genome shotgun (WGS) entry which is preliminary data.</text>
</comment>
<dbReference type="Proteomes" id="UP001482620">
    <property type="component" value="Unassembled WGS sequence"/>
</dbReference>
<name>A0ABV0TKD8_9TELE</name>
<proteinExistence type="predicted"/>
<protein>
    <submittedName>
        <fullName evidence="1">Uncharacterized protein</fullName>
    </submittedName>
</protein>
<keyword evidence="2" id="KW-1185">Reference proteome</keyword>
<evidence type="ECO:0000313" key="2">
    <source>
        <dbReference type="Proteomes" id="UP001482620"/>
    </source>
</evidence>
<dbReference type="EMBL" id="JAHRIQ010036955">
    <property type="protein sequence ID" value="MEQ2233357.1"/>
    <property type="molecule type" value="Genomic_DNA"/>
</dbReference>
<sequence length="101" mass="11556">MEACTQPVVLTQSTCTTTTRLRNKVSRYLKKFLPNTMVPFKNIQKHSMVHSWSHKSLNGLRTVAESGDRNPIFSFWKKKYISALCFLKGTSEETSLVIIMS</sequence>
<gene>
    <name evidence="1" type="ORF">ILYODFUR_020979</name>
</gene>